<evidence type="ECO:0000313" key="12">
    <source>
        <dbReference type="EMBL" id="KAG5680593.1"/>
    </source>
</evidence>
<feature type="repeat" description="Solcar" evidence="9">
    <location>
        <begin position="14"/>
        <end position="101"/>
    </location>
</feature>
<evidence type="ECO:0000256" key="10">
    <source>
        <dbReference type="RuleBase" id="RU000488"/>
    </source>
</evidence>
<evidence type="ECO:0000256" key="11">
    <source>
        <dbReference type="SAM" id="Phobius"/>
    </source>
</evidence>
<comment type="similarity">
    <text evidence="2 10">Belongs to the mitochondrial carrier (TC 2.A.29) family.</text>
</comment>
<dbReference type="PROSITE" id="PS50920">
    <property type="entry name" value="SOLCAR"/>
    <property type="match status" value="3"/>
</dbReference>
<evidence type="ECO:0000256" key="3">
    <source>
        <dbReference type="ARBA" id="ARBA00022448"/>
    </source>
</evidence>
<feature type="repeat" description="Solcar" evidence="9">
    <location>
        <begin position="107"/>
        <end position="194"/>
    </location>
</feature>
<gene>
    <name evidence="12" type="ORF">PVAND_010089</name>
</gene>
<reference evidence="12" key="1">
    <citation type="submission" date="2021-03" db="EMBL/GenBank/DDBJ databases">
        <title>Chromosome level genome of the anhydrobiotic midge Polypedilum vanderplanki.</title>
        <authorList>
            <person name="Yoshida Y."/>
            <person name="Kikawada T."/>
            <person name="Gusev O."/>
        </authorList>
    </citation>
    <scope>NUCLEOTIDE SEQUENCE</scope>
    <source>
        <strain evidence="12">NIAS01</strain>
        <tissue evidence="12">Whole body or cell culture</tissue>
    </source>
</reference>
<dbReference type="OrthoDB" id="10266426at2759"/>
<sequence length="304" mass="34202">MSNSKEALSNLFSYHLFVHATSGSCASLVAVAAVYPFLTILQRKQLDDLKAVRHLNSFELIYYLFKKEGLGSIYRGLIPVMQSSCISNFVYFYVFHLLKSFKTRDAQSAGSDLILGTLAGCINVLTTTPLWCVNTRLRMNNINYSLPYDNLISGLKYIAKNEGIEKLWAGTQASLLLSINPAIQFSVYESIKRYLTKLYGQEKPSVFYFFFLGALSKVISTCITYPLQLVQTKMRYGDKNNTNEMGTMELLLQIIKTNGFKGLYVGMEAKFLQTILTAALMFLAYEKIARFVKILLRASAASTT</sequence>
<feature type="transmembrane region" description="Helical" evidence="11">
    <location>
        <begin position="271"/>
        <end position="288"/>
    </location>
</feature>
<dbReference type="GO" id="GO:0015228">
    <property type="term" value="F:coenzyme A transmembrane transporter activity"/>
    <property type="evidence" value="ECO:0007669"/>
    <property type="project" value="TreeGrafter"/>
</dbReference>
<feature type="transmembrane region" description="Helical" evidence="11">
    <location>
        <begin position="73"/>
        <end position="93"/>
    </location>
</feature>
<evidence type="ECO:0000256" key="1">
    <source>
        <dbReference type="ARBA" id="ARBA00004585"/>
    </source>
</evidence>
<feature type="transmembrane region" description="Helical" evidence="11">
    <location>
        <begin position="12"/>
        <end position="38"/>
    </location>
</feature>
<dbReference type="GO" id="GO:0044610">
    <property type="term" value="F:FMN transmembrane transporter activity"/>
    <property type="evidence" value="ECO:0007669"/>
    <property type="project" value="TreeGrafter"/>
</dbReference>
<dbReference type="Proteomes" id="UP001107558">
    <property type="component" value="Chromosome 1"/>
</dbReference>
<evidence type="ECO:0008006" key="14">
    <source>
        <dbReference type="Google" id="ProtNLM"/>
    </source>
</evidence>
<keyword evidence="5" id="KW-0677">Repeat</keyword>
<comment type="subcellular location">
    <subcellularLocation>
        <location evidence="1">Peroxisome membrane</location>
        <topology evidence="1">Multi-pass membrane protein</topology>
    </subcellularLocation>
</comment>
<dbReference type="AlphaFoldDB" id="A0A9J6CEI3"/>
<keyword evidence="3 10" id="KW-0813">Transport</keyword>
<comment type="caution">
    <text evidence="12">The sequence shown here is derived from an EMBL/GenBank/DDBJ whole genome shotgun (WGS) entry which is preliminary data.</text>
</comment>
<evidence type="ECO:0000256" key="5">
    <source>
        <dbReference type="ARBA" id="ARBA00022737"/>
    </source>
</evidence>
<accession>A0A9J6CEI3</accession>
<evidence type="ECO:0000313" key="13">
    <source>
        <dbReference type="Proteomes" id="UP001107558"/>
    </source>
</evidence>
<dbReference type="GO" id="GO:0015230">
    <property type="term" value="F:FAD transmembrane transporter activity"/>
    <property type="evidence" value="ECO:0007669"/>
    <property type="project" value="TreeGrafter"/>
</dbReference>
<dbReference type="EMBL" id="JADBJN010000001">
    <property type="protein sequence ID" value="KAG5680593.1"/>
    <property type="molecule type" value="Genomic_DNA"/>
</dbReference>
<dbReference type="PANTHER" id="PTHR45939:SF5">
    <property type="entry name" value="PEROXISOMAL MEMBRANE PROTEIN PMP34"/>
    <property type="match status" value="1"/>
</dbReference>
<dbReference type="Pfam" id="PF00153">
    <property type="entry name" value="Mito_carr"/>
    <property type="match status" value="3"/>
</dbReference>
<feature type="transmembrane region" description="Helical" evidence="11">
    <location>
        <begin position="113"/>
        <end position="133"/>
    </location>
</feature>
<keyword evidence="8" id="KW-0576">Peroxisome</keyword>
<feature type="repeat" description="Solcar" evidence="9">
    <location>
        <begin position="204"/>
        <end position="291"/>
    </location>
</feature>
<dbReference type="PROSITE" id="PS51257">
    <property type="entry name" value="PROKAR_LIPOPROTEIN"/>
    <property type="match status" value="1"/>
</dbReference>
<dbReference type="InterPro" id="IPR018108">
    <property type="entry name" value="MCP_transmembrane"/>
</dbReference>
<feature type="transmembrane region" description="Helical" evidence="11">
    <location>
        <begin position="206"/>
        <end position="227"/>
    </location>
</feature>
<evidence type="ECO:0000256" key="7">
    <source>
        <dbReference type="ARBA" id="ARBA00023136"/>
    </source>
</evidence>
<dbReference type="GO" id="GO:0080122">
    <property type="term" value="F:AMP transmembrane transporter activity"/>
    <property type="evidence" value="ECO:0007669"/>
    <property type="project" value="TreeGrafter"/>
</dbReference>
<organism evidence="12 13">
    <name type="scientific">Polypedilum vanderplanki</name>
    <name type="common">Sleeping chironomid midge</name>
    <dbReference type="NCBI Taxonomy" id="319348"/>
    <lineage>
        <taxon>Eukaryota</taxon>
        <taxon>Metazoa</taxon>
        <taxon>Ecdysozoa</taxon>
        <taxon>Arthropoda</taxon>
        <taxon>Hexapoda</taxon>
        <taxon>Insecta</taxon>
        <taxon>Pterygota</taxon>
        <taxon>Neoptera</taxon>
        <taxon>Endopterygota</taxon>
        <taxon>Diptera</taxon>
        <taxon>Nematocera</taxon>
        <taxon>Chironomoidea</taxon>
        <taxon>Chironomidae</taxon>
        <taxon>Chironominae</taxon>
        <taxon>Polypedilum</taxon>
        <taxon>Polypedilum</taxon>
    </lineage>
</organism>
<dbReference type="GO" id="GO:0005778">
    <property type="term" value="C:peroxisomal membrane"/>
    <property type="evidence" value="ECO:0007669"/>
    <property type="project" value="UniProtKB-SubCell"/>
</dbReference>
<keyword evidence="7 9" id="KW-0472">Membrane</keyword>
<dbReference type="InterPro" id="IPR023395">
    <property type="entry name" value="MCP_dom_sf"/>
</dbReference>
<protein>
    <recommendedName>
        <fullName evidence="14">Mitochondrial carrier protein</fullName>
    </recommendedName>
</protein>
<dbReference type="Gene3D" id="1.50.40.10">
    <property type="entry name" value="Mitochondrial carrier domain"/>
    <property type="match status" value="1"/>
</dbReference>
<dbReference type="GO" id="GO:0005347">
    <property type="term" value="F:ATP transmembrane transporter activity"/>
    <property type="evidence" value="ECO:0007669"/>
    <property type="project" value="TreeGrafter"/>
</dbReference>
<evidence type="ECO:0000256" key="9">
    <source>
        <dbReference type="PROSITE-ProRule" id="PRU00282"/>
    </source>
</evidence>
<dbReference type="PANTHER" id="PTHR45939">
    <property type="entry name" value="PEROXISOMAL MEMBRANE PROTEIN PMP34-RELATED"/>
    <property type="match status" value="1"/>
</dbReference>
<evidence type="ECO:0000256" key="6">
    <source>
        <dbReference type="ARBA" id="ARBA00022989"/>
    </source>
</evidence>
<dbReference type="SUPFAM" id="SSF103506">
    <property type="entry name" value="Mitochondrial carrier"/>
    <property type="match status" value="1"/>
</dbReference>
<keyword evidence="4 9" id="KW-0812">Transmembrane</keyword>
<name>A0A9J6CEI3_POLVA</name>
<evidence type="ECO:0000256" key="8">
    <source>
        <dbReference type="ARBA" id="ARBA00023140"/>
    </source>
</evidence>
<evidence type="ECO:0000256" key="4">
    <source>
        <dbReference type="ARBA" id="ARBA00022692"/>
    </source>
</evidence>
<keyword evidence="13" id="KW-1185">Reference proteome</keyword>
<dbReference type="GO" id="GO:0051724">
    <property type="term" value="F:NAD transmembrane transporter activity"/>
    <property type="evidence" value="ECO:0007669"/>
    <property type="project" value="TreeGrafter"/>
</dbReference>
<dbReference type="InterPro" id="IPR052217">
    <property type="entry name" value="Mito/Peroxisomal_Carrier"/>
</dbReference>
<proteinExistence type="inferred from homology"/>
<evidence type="ECO:0000256" key="2">
    <source>
        <dbReference type="ARBA" id="ARBA00006375"/>
    </source>
</evidence>
<dbReference type="GO" id="GO:0015217">
    <property type="term" value="F:ADP transmembrane transporter activity"/>
    <property type="evidence" value="ECO:0007669"/>
    <property type="project" value="TreeGrafter"/>
</dbReference>
<keyword evidence="6 11" id="KW-1133">Transmembrane helix</keyword>